<dbReference type="EMBL" id="BK016109">
    <property type="protein sequence ID" value="DAF95488.1"/>
    <property type="molecule type" value="Genomic_DNA"/>
</dbReference>
<dbReference type="Pfam" id="PF13604">
    <property type="entry name" value="AAA_30"/>
    <property type="match status" value="1"/>
</dbReference>
<evidence type="ECO:0000313" key="2">
    <source>
        <dbReference type="EMBL" id="DAF95488.1"/>
    </source>
</evidence>
<dbReference type="GO" id="GO:0004386">
    <property type="term" value="F:helicase activity"/>
    <property type="evidence" value="ECO:0007669"/>
    <property type="project" value="UniProtKB-KW"/>
</dbReference>
<keyword evidence="2" id="KW-0347">Helicase</keyword>
<dbReference type="Pfam" id="PF13538">
    <property type="entry name" value="UvrD_C_2"/>
    <property type="match status" value="1"/>
</dbReference>
<dbReference type="CDD" id="cd17933">
    <property type="entry name" value="DEXSc_RecD-like"/>
    <property type="match status" value="1"/>
</dbReference>
<sequence length="458" mass="52847">MSNIQFILQKLKQKCSDKVFEEIITDIKQLNEDQRAALVTSINILYNTRDSVCISGPAGTGKTFLTKVLLKILESLYDSSKIALSAPTHQAKKVLANSSGRDAFTVHSLFRILPNLEEDRTEFTQRGDDLPKLQDILFLVIDEVSMIDEKLFKIIYEKLPMNTRIIALGDPYQLAPVNSESISLFFTHKDFTQIKLTKIMRQSSGSPIIEQGDNIRRRVQNNLVTSNDGKNGIFGFNTEQEFLDKYLSIVKSADDAIDNRIIAYTNNKVNELNNIIRRVIYKTDDQIVKGELLVLQQAVMNDNESVFDNGEILKVLNIKEKHQYFFFPESKDEIKVKYYNIEVLSLDTSCSHFINIISDEDIGDFNFKMHCEASQLKLRKKKQPYIRLGQEWKEWWANKNFFVETKPIFASTVHKAQGVSLDNCFVYQNDFDKARLVDNYYQLLYVAVTRAKNNIYFV</sequence>
<dbReference type="Gene3D" id="3.40.50.300">
    <property type="entry name" value="P-loop containing nucleotide triphosphate hydrolases"/>
    <property type="match status" value="2"/>
</dbReference>
<dbReference type="Gene3D" id="2.30.30.780">
    <property type="match status" value="1"/>
</dbReference>
<dbReference type="SUPFAM" id="SSF52540">
    <property type="entry name" value="P-loop containing nucleoside triphosphate hydrolases"/>
    <property type="match status" value="1"/>
</dbReference>
<dbReference type="CDD" id="cd18809">
    <property type="entry name" value="SF1_C_RecD"/>
    <property type="match status" value="1"/>
</dbReference>
<reference evidence="2" key="1">
    <citation type="journal article" date="2021" name="Proc. Natl. Acad. Sci. U.S.A.">
        <title>A Catalog of Tens of Thousands of Viruses from Human Metagenomes Reveals Hidden Associations with Chronic Diseases.</title>
        <authorList>
            <person name="Tisza M.J."/>
            <person name="Buck C.B."/>
        </authorList>
    </citation>
    <scope>NUCLEOTIDE SEQUENCE</scope>
    <source>
        <strain evidence="2">CtCo31</strain>
    </source>
</reference>
<dbReference type="InterPro" id="IPR050534">
    <property type="entry name" value="Coronavir_polyprotein_1ab"/>
</dbReference>
<name>A0A8S5ULY1_9CAUD</name>
<keyword evidence="2" id="KW-0067">ATP-binding</keyword>
<proteinExistence type="predicted"/>
<keyword evidence="2" id="KW-0378">Hydrolase</keyword>
<evidence type="ECO:0000259" key="1">
    <source>
        <dbReference type="Pfam" id="PF13538"/>
    </source>
</evidence>
<dbReference type="PANTHER" id="PTHR43788">
    <property type="entry name" value="DNA2/NAM7 HELICASE FAMILY MEMBER"/>
    <property type="match status" value="1"/>
</dbReference>
<dbReference type="InterPro" id="IPR027785">
    <property type="entry name" value="UvrD-like_helicase_C"/>
</dbReference>
<protein>
    <submittedName>
        <fullName evidence="2">ATP dependent DNA helicase</fullName>
    </submittedName>
</protein>
<accession>A0A8S5ULY1</accession>
<feature type="domain" description="UvrD-like helicase C-terminal" evidence="1">
    <location>
        <begin position="408"/>
        <end position="457"/>
    </location>
</feature>
<keyword evidence="2" id="KW-0547">Nucleotide-binding</keyword>
<organism evidence="2">
    <name type="scientific">Myoviridae sp. ctCo31</name>
    <dbReference type="NCBI Taxonomy" id="2825053"/>
    <lineage>
        <taxon>Viruses</taxon>
        <taxon>Duplodnaviria</taxon>
        <taxon>Heunggongvirae</taxon>
        <taxon>Uroviricota</taxon>
        <taxon>Caudoviricetes</taxon>
    </lineage>
</organism>
<dbReference type="InterPro" id="IPR027417">
    <property type="entry name" value="P-loop_NTPase"/>
</dbReference>